<dbReference type="Proteomes" id="UP000216052">
    <property type="component" value="Chromosome"/>
</dbReference>
<protein>
    <submittedName>
        <fullName evidence="2">Cyclic di-GMP phosphodiesterase</fullName>
        <ecNumber evidence="2">3.1.4.-</ecNumber>
    </submittedName>
</protein>
<sequence>MSIIQTFCQALGERDSYTGEHCKNVARLMAGFAEYAEFSAEDITLAYIVGIVHDVGKVSMPNHILNKPGRLTEAEFAIIKQHPDIGASLLAEVDGLEKVAEIVRFHHERFDGRGYGKGLAGHSIPFFSRMLSVCDTFDAMTSARCYRRTPLTVSQALAEIASCAGTQLDPSICECFIDFIRSFQERALP</sequence>
<dbReference type="PROSITE" id="PS51832">
    <property type="entry name" value="HD_GYP"/>
    <property type="match status" value="1"/>
</dbReference>
<dbReference type="Pfam" id="PF13487">
    <property type="entry name" value="HD_5"/>
    <property type="match status" value="1"/>
</dbReference>
<dbReference type="GO" id="GO:0016787">
    <property type="term" value="F:hydrolase activity"/>
    <property type="evidence" value="ECO:0007669"/>
    <property type="project" value="UniProtKB-KW"/>
</dbReference>
<dbReference type="InterPro" id="IPR037522">
    <property type="entry name" value="HD_GYP_dom"/>
</dbReference>
<dbReference type="PANTHER" id="PTHR43155:SF2">
    <property type="entry name" value="CYCLIC DI-GMP PHOSPHODIESTERASE PA4108"/>
    <property type="match status" value="1"/>
</dbReference>
<dbReference type="Gene3D" id="1.10.3210.10">
    <property type="entry name" value="Hypothetical protein af1432"/>
    <property type="match status" value="1"/>
</dbReference>
<organism evidence="2 3">
    <name type="scientific">Sporomusa acidovorans (strain ATCC 49682 / DSM 3132 / Mol)</name>
    <dbReference type="NCBI Taxonomy" id="1123286"/>
    <lineage>
        <taxon>Bacteria</taxon>
        <taxon>Bacillati</taxon>
        <taxon>Bacillota</taxon>
        <taxon>Negativicutes</taxon>
        <taxon>Selenomonadales</taxon>
        <taxon>Sporomusaceae</taxon>
        <taxon>Sporomusa</taxon>
    </lineage>
</organism>
<evidence type="ECO:0000313" key="2">
    <source>
        <dbReference type="EMBL" id="XFO75250.1"/>
    </source>
</evidence>
<evidence type="ECO:0000313" key="3">
    <source>
        <dbReference type="Proteomes" id="UP000216052"/>
    </source>
</evidence>
<dbReference type="EC" id="3.1.4.-" evidence="2"/>
<evidence type="ECO:0000259" key="1">
    <source>
        <dbReference type="PROSITE" id="PS51832"/>
    </source>
</evidence>
<dbReference type="InterPro" id="IPR003607">
    <property type="entry name" value="HD/PDEase_dom"/>
</dbReference>
<dbReference type="SUPFAM" id="SSF109604">
    <property type="entry name" value="HD-domain/PDEase-like"/>
    <property type="match status" value="1"/>
</dbReference>
<accession>A0ABZ3JB39</accession>
<dbReference type="SMART" id="SM00471">
    <property type="entry name" value="HDc"/>
    <property type="match status" value="1"/>
</dbReference>
<dbReference type="NCBIfam" id="TIGR00277">
    <property type="entry name" value="HDIG"/>
    <property type="match status" value="1"/>
</dbReference>
<name>A0ABZ3JB39_SPOA4</name>
<dbReference type="InterPro" id="IPR006675">
    <property type="entry name" value="HDIG_dom"/>
</dbReference>
<keyword evidence="2" id="KW-0378">Hydrolase</keyword>
<dbReference type="RefSeq" id="WP_169716803.1">
    <property type="nucleotide sequence ID" value="NZ_CP155571.1"/>
</dbReference>
<gene>
    <name evidence="2" type="ORF">SPACI_053660</name>
</gene>
<reference evidence="2" key="1">
    <citation type="submission" date="2024-05" db="EMBL/GenBank/DDBJ databases">
        <title>Isolation and characterization of Sporomusa carbonis sp. nov., a carboxydotrophic hydrogenogen in the genus of Sporomusa isolated from a charcoal burning pile.</title>
        <authorList>
            <person name="Boeer T."/>
            <person name="Rosenbaum F."/>
            <person name="Eysell L."/>
            <person name="Mueller V."/>
            <person name="Daniel R."/>
            <person name="Poehlein A."/>
        </authorList>
    </citation>
    <scope>NUCLEOTIDE SEQUENCE [LARGE SCALE GENOMIC DNA]</scope>
    <source>
        <strain evidence="2">DSM 3132</strain>
    </source>
</reference>
<keyword evidence="3" id="KW-1185">Reference proteome</keyword>
<proteinExistence type="predicted"/>
<dbReference type="EMBL" id="CP155571">
    <property type="protein sequence ID" value="XFO75250.1"/>
    <property type="molecule type" value="Genomic_DNA"/>
</dbReference>
<dbReference type="CDD" id="cd00077">
    <property type="entry name" value="HDc"/>
    <property type="match status" value="1"/>
</dbReference>
<feature type="domain" description="HD-GYP" evidence="1">
    <location>
        <begin position="1"/>
        <end position="189"/>
    </location>
</feature>
<dbReference type="PANTHER" id="PTHR43155">
    <property type="entry name" value="CYCLIC DI-GMP PHOSPHODIESTERASE PA4108-RELATED"/>
    <property type="match status" value="1"/>
</dbReference>